<dbReference type="GO" id="GO:0016787">
    <property type="term" value="F:hydrolase activity"/>
    <property type="evidence" value="ECO:0007669"/>
    <property type="project" value="UniProtKB-KW"/>
</dbReference>
<comment type="caution">
    <text evidence="2">The sequence shown here is derived from an EMBL/GenBank/DDBJ whole genome shotgun (WGS) entry which is preliminary data.</text>
</comment>
<dbReference type="PANTHER" id="PTHR46438:SF11">
    <property type="entry name" value="LIPASE-RELATED"/>
    <property type="match status" value="1"/>
</dbReference>
<gene>
    <name evidence="2" type="ORF">EIP75_07780</name>
</gene>
<dbReference type="EMBL" id="RSED01000005">
    <property type="protein sequence ID" value="RRS04867.1"/>
    <property type="molecule type" value="Genomic_DNA"/>
</dbReference>
<dbReference type="AlphaFoldDB" id="A0A3R8S3X7"/>
<accession>A0A3R8S3X7</accession>
<dbReference type="SUPFAM" id="SSF53474">
    <property type="entry name" value="alpha/beta-Hydrolases"/>
    <property type="match status" value="1"/>
</dbReference>
<dbReference type="OrthoDB" id="5729753at2"/>
<dbReference type="RefSeq" id="WP_125242685.1">
    <property type="nucleotide sequence ID" value="NZ_RSED01000005.1"/>
</dbReference>
<dbReference type="PANTHER" id="PTHR46438">
    <property type="entry name" value="ALPHA/BETA-HYDROLASES SUPERFAMILY PROTEIN"/>
    <property type="match status" value="1"/>
</dbReference>
<organism evidence="2 3">
    <name type="scientific">Aquabacterium soli</name>
    <dbReference type="NCBI Taxonomy" id="2493092"/>
    <lineage>
        <taxon>Bacteria</taxon>
        <taxon>Pseudomonadati</taxon>
        <taxon>Pseudomonadota</taxon>
        <taxon>Betaproteobacteria</taxon>
        <taxon>Burkholderiales</taxon>
        <taxon>Aquabacterium</taxon>
    </lineage>
</organism>
<dbReference type="Proteomes" id="UP000269265">
    <property type="component" value="Unassembled WGS sequence"/>
</dbReference>
<keyword evidence="2" id="KW-0378">Hydrolase</keyword>
<name>A0A3R8S3X7_9BURK</name>
<protein>
    <submittedName>
        <fullName evidence="2">Alpha/beta hydrolase</fullName>
    </submittedName>
</protein>
<dbReference type="Gene3D" id="3.40.50.1820">
    <property type="entry name" value="alpha/beta hydrolase"/>
    <property type="match status" value="1"/>
</dbReference>
<evidence type="ECO:0000313" key="3">
    <source>
        <dbReference type="Proteomes" id="UP000269265"/>
    </source>
</evidence>
<reference evidence="2 3" key="1">
    <citation type="submission" date="2018-12" db="EMBL/GenBank/DDBJ databases">
        <title>The whole draft genome of Aquabacterium sp. SJQ9.</title>
        <authorList>
            <person name="Sun L."/>
            <person name="Gao X."/>
            <person name="Chen W."/>
            <person name="Huang K."/>
        </authorList>
    </citation>
    <scope>NUCLEOTIDE SEQUENCE [LARGE SCALE GENOMIC DNA]</scope>
    <source>
        <strain evidence="2 3">SJQ9</strain>
    </source>
</reference>
<dbReference type="Pfam" id="PF12697">
    <property type="entry name" value="Abhydrolase_6"/>
    <property type="match status" value="1"/>
</dbReference>
<sequence>MNAASPAPTIVFSHANSFPAGTYEALFEQWRAQGYRVQAVERFGHDPRYPVTRDWPHLVRHLHDVIRDDIGHPVYLVGHSLGGYLSMMLACRHPQLARGVVVLDSPLLHGWKADSIGMVKALGLMPVVMPSRIAAQRRHLWASAGEARDHFQAKPKFAAFHPRVLADYLRHGIEAPQLGQPHTLRFQREVETHIYNTMPHRLTREMQRHPLQCPIAFIGGTRSRELRRVGLGGIHRVVGPRLSWIQGSHLYPFERPDETAQTVLHWLRQFGQAHEQPAGLPVPA</sequence>
<dbReference type="InterPro" id="IPR029058">
    <property type="entry name" value="AB_hydrolase_fold"/>
</dbReference>
<feature type="domain" description="AB hydrolase-1" evidence="1">
    <location>
        <begin position="10"/>
        <end position="261"/>
    </location>
</feature>
<proteinExistence type="predicted"/>
<evidence type="ECO:0000313" key="2">
    <source>
        <dbReference type="EMBL" id="RRS04867.1"/>
    </source>
</evidence>
<keyword evidence="3" id="KW-1185">Reference proteome</keyword>
<evidence type="ECO:0000259" key="1">
    <source>
        <dbReference type="Pfam" id="PF12697"/>
    </source>
</evidence>
<dbReference type="InterPro" id="IPR000073">
    <property type="entry name" value="AB_hydrolase_1"/>
</dbReference>